<evidence type="ECO:0000256" key="1">
    <source>
        <dbReference type="ARBA" id="ARBA00009998"/>
    </source>
</evidence>
<keyword evidence="2" id="KW-0963">Cytoplasm</keyword>
<keyword evidence="4" id="KW-0378">Hydrolase</keyword>
<dbReference type="AlphaFoldDB" id="A0A2W5EPY6"/>
<organism evidence="7 8">
    <name type="scientific">Pseudopedobacter saltans</name>
    <dbReference type="NCBI Taxonomy" id="151895"/>
    <lineage>
        <taxon>Bacteria</taxon>
        <taxon>Pseudomonadati</taxon>
        <taxon>Bacteroidota</taxon>
        <taxon>Sphingobacteriia</taxon>
        <taxon>Sphingobacteriales</taxon>
        <taxon>Sphingobacteriaceae</taxon>
        <taxon>Pseudopedobacter</taxon>
    </lineage>
</organism>
<comment type="similarity">
    <text evidence="1">Belongs to the XseB family.</text>
</comment>
<sequence length="75" mass="8350">MSKEINYTEAFDELQDIVTALEAGDVSLDDLSAKVKRAAILITICKEKLSSTDEDVNQILKEMNAKQTEDPEEFG</sequence>
<evidence type="ECO:0000256" key="4">
    <source>
        <dbReference type="ARBA" id="ARBA00022801"/>
    </source>
</evidence>
<accession>A0A2W5EPY6</accession>
<dbReference type="Gene3D" id="1.10.287.1040">
    <property type="entry name" value="Exonuclease VII, small subunit"/>
    <property type="match status" value="1"/>
</dbReference>
<name>A0A2W5EPY6_9SPHI</name>
<protein>
    <recommendedName>
        <fullName evidence="6">Exodeoxyribonuclease VII small subunit</fullName>
        <ecNumber evidence="6">3.1.11.6</ecNumber>
    </recommendedName>
</protein>
<evidence type="ECO:0000313" key="8">
    <source>
        <dbReference type="Proteomes" id="UP000249645"/>
    </source>
</evidence>
<dbReference type="GO" id="GO:0009318">
    <property type="term" value="C:exodeoxyribonuclease VII complex"/>
    <property type="evidence" value="ECO:0007669"/>
    <property type="project" value="UniProtKB-UniRule"/>
</dbReference>
<keyword evidence="5" id="KW-0269">Exonuclease</keyword>
<comment type="caution">
    <text evidence="7">The sequence shown here is derived from an EMBL/GenBank/DDBJ whole genome shotgun (WGS) entry which is preliminary data.</text>
</comment>
<dbReference type="Proteomes" id="UP000249645">
    <property type="component" value="Unassembled WGS sequence"/>
</dbReference>
<dbReference type="SUPFAM" id="SSF116842">
    <property type="entry name" value="XseB-like"/>
    <property type="match status" value="1"/>
</dbReference>
<evidence type="ECO:0000256" key="5">
    <source>
        <dbReference type="ARBA" id="ARBA00022839"/>
    </source>
</evidence>
<evidence type="ECO:0000256" key="2">
    <source>
        <dbReference type="ARBA" id="ARBA00022490"/>
    </source>
</evidence>
<evidence type="ECO:0000256" key="6">
    <source>
        <dbReference type="NCBIfam" id="TIGR01280"/>
    </source>
</evidence>
<dbReference type="EMBL" id="QFOI01000377">
    <property type="protein sequence ID" value="PZP43330.1"/>
    <property type="molecule type" value="Genomic_DNA"/>
</dbReference>
<evidence type="ECO:0000256" key="3">
    <source>
        <dbReference type="ARBA" id="ARBA00022722"/>
    </source>
</evidence>
<evidence type="ECO:0000313" key="7">
    <source>
        <dbReference type="EMBL" id="PZP43330.1"/>
    </source>
</evidence>
<dbReference type="InterPro" id="IPR003761">
    <property type="entry name" value="Exonuc_VII_S"/>
</dbReference>
<proteinExistence type="inferred from homology"/>
<dbReference type="NCBIfam" id="TIGR01280">
    <property type="entry name" value="xseB"/>
    <property type="match status" value="1"/>
</dbReference>
<dbReference type="InterPro" id="IPR037004">
    <property type="entry name" value="Exonuc_VII_ssu_sf"/>
</dbReference>
<dbReference type="EC" id="3.1.11.6" evidence="6"/>
<reference evidence="7 8" key="1">
    <citation type="submission" date="2017-11" db="EMBL/GenBank/DDBJ databases">
        <title>Infants hospitalized years apart are colonized by the same room-sourced microbial strains.</title>
        <authorList>
            <person name="Brooks B."/>
            <person name="Olm M.R."/>
            <person name="Firek B.A."/>
            <person name="Baker R."/>
            <person name="Thomas B.C."/>
            <person name="Morowitz M.J."/>
            <person name="Banfield J.F."/>
        </authorList>
    </citation>
    <scope>NUCLEOTIDE SEQUENCE [LARGE SCALE GENOMIC DNA]</scope>
    <source>
        <strain evidence="7">S2_009_000_R2_76</strain>
    </source>
</reference>
<dbReference type="Pfam" id="PF02609">
    <property type="entry name" value="Exonuc_VII_S"/>
    <property type="match status" value="1"/>
</dbReference>
<gene>
    <name evidence="7" type="primary">xseB</name>
    <name evidence="7" type="ORF">DI598_15895</name>
</gene>
<dbReference type="GO" id="GO:0008855">
    <property type="term" value="F:exodeoxyribonuclease VII activity"/>
    <property type="evidence" value="ECO:0007669"/>
    <property type="project" value="UniProtKB-UniRule"/>
</dbReference>
<dbReference type="GO" id="GO:0006308">
    <property type="term" value="P:DNA catabolic process"/>
    <property type="evidence" value="ECO:0007669"/>
    <property type="project" value="UniProtKB-UniRule"/>
</dbReference>
<keyword evidence="3" id="KW-0540">Nuclease</keyword>